<organism evidence="1 2">
    <name type="scientific">Eumeta variegata</name>
    <name type="common">Bagworm moth</name>
    <name type="synonym">Eumeta japonica</name>
    <dbReference type="NCBI Taxonomy" id="151549"/>
    <lineage>
        <taxon>Eukaryota</taxon>
        <taxon>Metazoa</taxon>
        <taxon>Ecdysozoa</taxon>
        <taxon>Arthropoda</taxon>
        <taxon>Hexapoda</taxon>
        <taxon>Insecta</taxon>
        <taxon>Pterygota</taxon>
        <taxon>Neoptera</taxon>
        <taxon>Endopterygota</taxon>
        <taxon>Lepidoptera</taxon>
        <taxon>Glossata</taxon>
        <taxon>Ditrysia</taxon>
        <taxon>Tineoidea</taxon>
        <taxon>Psychidae</taxon>
        <taxon>Oiketicinae</taxon>
        <taxon>Eumeta</taxon>
    </lineage>
</organism>
<dbReference type="EMBL" id="BGZK01000222">
    <property type="protein sequence ID" value="GBP29621.1"/>
    <property type="molecule type" value="Genomic_DNA"/>
</dbReference>
<evidence type="ECO:0000313" key="2">
    <source>
        <dbReference type="Proteomes" id="UP000299102"/>
    </source>
</evidence>
<protein>
    <submittedName>
        <fullName evidence="1">Uncharacterized protein</fullName>
    </submittedName>
</protein>
<keyword evidence="2" id="KW-1185">Reference proteome</keyword>
<dbReference type="Proteomes" id="UP000299102">
    <property type="component" value="Unassembled WGS sequence"/>
</dbReference>
<comment type="caution">
    <text evidence="1">The sequence shown here is derived from an EMBL/GenBank/DDBJ whole genome shotgun (WGS) entry which is preliminary data.</text>
</comment>
<gene>
    <name evidence="1" type="ORF">EVAR_79170_1</name>
</gene>
<accession>A0A4C1UT30</accession>
<dbReference type="AlphaFoldDB" id="A0A4C1UT30"/>
<evidence type="ECO:0000313" key="1">
    <source>
        <dbReference type="EMBL" id="GBP29621.1"/>
    </source>
</evidence>
<name>A0A4C1UT30_EUMVA</name>
<sequence>MVHDSGPRIAFNSDTVRVSDSYKARWVRVPVGHSLSRPSINTTPSIGYSIRFQEHGNALVTPLGLRIFMSGGDRLPTDGSPADLSFDYVIKKRVE</sequence>
<reference evidence="1 2" key="1">
    <citation type="journal article" date="2019" name="Commun. Biol.">
        <title>The bagworm genome reveals a unique fibroin gene that provides high tensile strength.</title>
        <authorList>
            <person name="Kono N."/>
            <person name="Nakamura H."/>
            <person name="Ohtoshi R."/>
            <person name="Tomita M."/>
            <person name="Numata K."/>
            <person name="Arakawa K."/>
        </authorList>
    </citation>
    <scope>NUCLEOTIDE SEQUENCE [LARGE SCALE GENOMIC DNA]</scope>
</reference>
<proteinExistence type="predicted"/>